<dbReference type="InterPro" id="IPR000008">
    <property type="entry name" value="C2_dom"/>
</dbReference>
<evidence type="ECO:0000313" key="4">
    <source>
        <dbReference type="Proteomes" id="UP001152622"/>
    </source>
</evidence>
<dbReference type="Gene3D" id="2.60.40.150">
    <property type="entry name" value="C2 domain"/>
    <property type="match status" value="1"/>
</dbReference>
<reference evidence="3" key="1">
    <citation type="journal article" date="2023" name="Science">
        <title>Genome structures resolve the early diversification of teleost fishes.</title>
        <authorList>
            <person name="Parey E."/>
            <person name="Louis A."/>
            <person name="Montfort J."/>
            <person name="Bouchez O."/>
            <person name="Roques C."/>
            <person name="Iampietro C."/>
            <person name="Lluch J."/>
            <person name="Castinel A."/>
            <person name="Donnadieu C."/>
            <person name="Desvignes T."/>
            <person name="Floi Bucao C."/>
            <person name="Jouanno E."/>
            <person name="Wen M."/>
            <person name="Mejri S."/>
            <person name="Dirks R."/>
            <person name="Jansen H."/>
            <person name="Henkel C."/>
            <person name="Chen W.J."/>
            <person name="Zahm M."/>
            <person name="Cabau C."/>
            <person name="Klopp C."/>
            <person name="Thompson A.W."/>
            <person name="Robinson-Rechavi M."/>
            <person name="Braasch I."/>
            <person name="Lecointre G."/>
            <person name="Bobe J."/>
            <person name="Postlethwait J.H."/>
            <person name="Berthelot C."/>
            <person name="Roest Crollius H."/>
            <person name="Guiguen Y."/>
        </authorList>
    </citation>
    <scope>NUCLEOTIDE SEQUENCE</scope>
    <source>
        <strain evidence="3">WJC10195</strain>
    </source>
</reference>
<dbReference type="EMBL" id="JAINUF010000005">
    <property type="protein sequence ID" value="KAJ8360800.1"/>
    <property type="molecule type" value="Genomic_DNA"/>
</dbReference>
<dbReference type="GO" id="GO:0004435">
    <property type="term" value="F:phosphatidylinositol-4,5-bisphosphate phospholipase C activity"/>
    <property type="evidence" value="ECO:0007669"/>
    <property type="project" value="TreeGrafter"/>
</dbReference>
<evidence type="ECO:0000256" key="1">
    <source>
        <dbReference type="SAM" id="MobiDB-lite"/>
    </source>
</evidence>
<dbReference type="PANTHER" id="PTHR10336:SF146">
    <property type="entry name" value="PHOSPHOINOSITIDE PHOSPHOLIPASE C"/>
    <property type="match status" value="1"/>
</dbReference>
<feature type="compositionally biased region" description="Low complexity" evidence="1">
    <location>
        <begin position="335"/>
        <end position="356"/>
    </location>
</feature>
<feature type="region of interest" description="Disordered" evidence="1">
    <location>
        <begin position="114"/>
        <end position="357"/>
    </location>
</feature>
<evidence type="ECO:0000313" key="3">
    <source>
        <dbReference type="EMBL" id="KAJ8360800.1"/>
    </source>
</evidence>
<dbReference type="Proteomes" id="UP001152622">
    <property type="component" value="Chromosome 5"/>
</dbReference>
<evidence type="ECO:0000259" key="2">
    <source>
        <dbReference type="PROSITE" id="PS50004"/>
    </source>
</evidence>
<name>A0A9Q1FLE5_SYNKA</name>
<dbReference type="InterPro" id="IPR035892">
    <property type="entry name" value="C2_domain_sf"/>
</dbReference>
<dbReference type="SUPFAM" id="SSF49562">
    <property type="entry name" value="C2 domain (Calcium/lipid-binding domain, CaLB)"/>
    <property type="match status" value="1"/>
</dbReference>
<dbReference type="GO" id="GO:0051209">
    <property type="term" value="P:release of sequestered calcium ion into cytosol"/>
    <property type="evidence" value="ECO:0007669"/>
    <property type="project" value="TreeGrafter"/>
</dbReference>
<feature type="compositionally biased region" description="Polar residues" evidence="1">
    <location>
        <begin position="192"/>
        <end position="207"/>
    </location>
</feature>
<sequence>MWEETLVFTLHMPQIALVRFLVWDHDPIGRDFIGQRTIAFTSMLPGYRHVHLEGMEEASIFVHVAVNDITGKVKPTCGIKGLFHRNQNQGSLDGNTLVQLKRKPTFREKFLHRTATVPTKARPNDRRKGHKLSIEENSSESDSEQVRDQHSITGDLNVGTMPGRLVQSEPLKRANRVQIQDPANKRQGLFNRLSSRSPRRASVTSSCKWAVGSKGSPSLGLGSQMSQPHRPAPTQWERVASESRCVQPEPPPETNNHPPSEDWPRPKLLPSPRARRSLEARCNNYASDPRHRKTRPCSIPRRKLPSPVSPVPDSRSSLKRPDGTGIGRRLVKAASDSQSLSDSDSSSGDSSDSLDSIEFLPWRWPDERRPAVGTLQREMSALFDQKMDEIRSKSPILFTAPLGNLEQNCGDDQQ</sequence>
<dbReference type="OrthoDB" id="269822at2759"/>
<proteinExistence type="predicted"/>
<protein>
    <recommendedName>
        <fullName evidence="2">C2 domain-containing protein</fullName>
    </recommendedName>
</protein>
<feature type="domain" description="C2" evidence="2">
    <location>
        <begin position="1"/>
        <end position="54"/>
    </location>
</feature>
<dbReference type="InterPro" id="IPR001192">
    <property type="entry name" value="PI-PLC_fam"/>
</dbReference>
<organism evidence="3 4">
    <name type="scientific">Synaphobranchus kaupii</name>
    <name type="common">Kaup's arrowtooth eel</name>
    <dbReference type="NCBI Taxonomy" id="118154"/>
    <lineage>
        <taxon>Eukaryota</taxon>
        <taxon>Metazoa</taxon>
        <taxon>Chordata</taxon>
        <taxon>Craniata</taxon>
        <taxon>Vertebrata</taxon>
        <taxon>Euteleostomi</taxon>
        <taxon>Actinopterygii</taxon>
        <taxon>Neopterygii</taxon>
        <taxon>Teleostei</taxon>
        <taxon>Anguilliformes</taxon>
        <taxon>Synaphobranchidae</taxon>
        <taxon>Synaphobranchus</taxon>
    </lineage>
</organism>
<comment type="caution">
    <text evidence="3">The sequence shown here is derived from an EMBL/GenBank/DDBJ whole genome shotgun (WGS) entry which is preliminary data.</text>
</comment>
<dbReference type="GO" id="GO:0048015">
    <property type="term" value="P:phosphatidylinositol-mediated signaling"/>
    <property type="evidence" value="ECO:0007669"/>
    <property type="project" value="TreeGrafter"/>
</dbReference>
<dbReference type="CDD" id="cd00275">
    <property type="entry name" value="C2_PLC_like"/>
    <property type="match status" value="1"/>
</dbReference>
<dbReference type="Pfam" id="PF00168">
    <property type="entry name" value="C2"/>
    <property type="match status" value="1"/>
</dbReference>
<feature type="compositionally biased region" description="Basic residues" evidence="1">
    <location>
        <begin position="290"/>
        <end position="304"/>
    </location>
</feature>
<dbReference type="GO" id="GO:0046488">
    <property type="term" value="P:phosphatidylinositol metabolic process"/>
    <property type="evidence" value="ECO:0007669"/>
    <property type="project" value="TreeGrafter"/>
</dbReference>
<dbReference type="AlphaFoldDB" id="A0A9Q1FLE5"/>
<dbReference type="PANTHER" id="PTHR10336">
    <property type="entry name" value="PHOSPHOINOSITIDE-SPECIFIC PHOSPHOLIPASE C FAMILY PROTEIN"/>
    <property type="match status" value="1"/>
</dbReference>
<accession>A0A9Q1FLE5</accession>
<keyword evidence="4" id="KW-1185">Reference proteome</keyword>
<feature type="compositionally biased region" description="Low complexity" evidence="1">
    <location>
        <begin position="212"/>
        <end position="223"/>
    </location>
</feature>
<gene>
    <name evidence="3" type="ORF">SKAU_G00173250</name>
</gene>
<dbReference type="PROSITE" id="PS50004">
    <property type="entry name" value="C2"/>
    <property type="match status" value="1"/>
</dbReference>